<gene>
    <name evidence="1" type="ORF">M752DRAFT_275192</name>
</gene>
<accession>A0A370PP04</accession>
<protein>
    <submittedName>
        <fullName evidence="1">Uncharacterized protein</fullName>
    </submittedName>
</protein>
<sequence length="100" mass="11113">MTGLRSGLVFEYDIEGMNDTRKPTQDCQTDVDQEISTASSLQENTQWRQDDRKDDLADIPMVPTALAYPRHYALVIQIIAIASYPKTAPARQGPGMRATG</sequence>
<dbReference type="EMBL" id="KZ851850">
    <property type="protein sequence ID" value="RDK43918.1"/>
    <property type="molecule type" value="Genomic_DNA"/>
</dbReference>
<proteinExistence type="predicted"/>
<evidence type="ECO:0000313" key="2">
    <source>
        <dbReference type="Proteomes" id="UP000254937"/>
    </source>
</evidence>
<reference evidence="1 2" key="1">
    <citation type="submission" date="2018-07" db="EMBL/GenBank/DDBJ databases">
        <title>Section-level genome sequencing of Aspergillus section Nigri to investigate inter- and intra-species variation.</title>
        <authorList>
            <consortium name="DOE Joint Genome Institute"/>
            <person name="Vesth T.C."/>
            <person name="Nybo J.L."/>
            <person name="Theobald S."/>
            <person name="Frisvad J.C."/>
            <person name="Larsen T.O."/>
            <person name="Nielsen K.F."/>
            <person name="Hoof J.B."/>
            <person name="Brandl J."/>
            <person name="Salamov A."/>
            <person name="Riley R."/>
            <person name="Gladden J.M."/>
            <person name="Phatale P."/>
            <person name="Nielsen M.T."/>
            <person name="Lyhne E.K."/>
            <person name="Kogle M.E."/>
            <person name="Strasser K."/>
            <person name="McDonnell E."/>
            <person name="Barry K."/>
            <person name="Clum A."/>
            <person name="Chen C."/>
            <person name="Nolan M."/>
            <person name="Sandor L."/>
            <person name="Kuo A."/>
            <person name="Lipzen A."/>
            <person name="Hainaut M."/>
            <person name="Drula E."/>
            <person name="Tsang A."/>
            <person name="Magnuson J.K."/>
            <person name="Henrissat B."/>
            <person name="Wiebenga A."/>
            <person name="Simmons B.A."/>
            <person name="Makela M.R."/>
            <person name="De vries R.P."/>
            <person name="Grigoriev I.V."/>
            <person name="Mortensen U.H."/>
            <person name="Baker S.E."/>
            <person name="Andersen M.R."/>
        </authorList>
    </citation>
    <scope>NUCLEOTIDE SEQUENCE [LARGE SCALE GENOMIC DNA]</scope>
    <source>
        <strain evidence="1 2">ATCC 13157</strain>
    </source>
</reference>
<keyword evidence="2" id="KW-1185">Reference proteome</keyword>
<organism evidence="1 2">
    <name type="scientific">Aspergillus phoenicis ATCC 13157</name>
    <dbReference type="NCBI Taxonomy" id="1353007"/>
    <lineage>
        <taxon>Eukaryota</taxon>
        <taxon>Fungi</taxon>
        <taxon>Dikarya</taxon>
        <taxon>Ascomycota</taxon>
        <taxon>Pezizomycotina</taxon>
        <taxon>Eurotiomycetes</taxon>
        <taxon>Eurotiomycetidae</taxon>
        <taxon>Eurotiales</taxon>
        <taxon>Aspergillaceae</taxon>
        <taxon>Aspergillus</taxon>
    </lineage>
</organism>
<dbReference type="Proteomes" id="UP000254937">
    <property type="component" value="Unassembled WGS sequence"/>
</dbReference>
<name>A0A370PP04_ASPPH</name>
<dbReference type="AlphaFoldDB" id="A0A370PP04"/>
<evidence type="ECO:0000313" key="1">
    <source>
        <dbReference type="EMBL" id="RDK43918.1"/>
    </source>
</evidence>